<keyword evidence="8" id="KW-0812">Transmembrane</keyword>
<organism evidence="11 12">
    <name type="scientific">Desulfosarcina ovata subsp. ovata</name>
    <dbReference type="NCBI Taxonomy" id="2752305"/>
    <lineage>
        <taxon>Bacteria</taxon>
        <taxon>Pseudomonadati</taxon>
        <taxon>Thermodesulfobacteriota</taxon>
        <taxon>Desulfobacteria</taxon>
        <taxon>Desulfobacterales</taxon>
        <taxon>Desulfosarcinaceae</taxon>
        <taxon>Desulfosarcina</taxon>
    </lineage>
</organism>
<feature type="coiled-coil region" evidence="7">
    <location>
        <begin position="110"/>
        <end position="163"/>
    </location>
</feature>
<evidence type="ECO:0000256" key="3">
    <source>
        <dbReference type="ARBA" id="ARBA00010602"/>
    </source>
</evidence>
<evidence type="ECO:0000256" key="8">
    <source>
        <dbReference type="SAM" id="Phobius"/>
    </source>
</evidence>
<dbReference type="Pfam" id="PF25881">
    <property type="entry name" value="HH_YBHG"/>
    <property type="match status" value="1"/>
</dbReference>
<sequence length="395" mass="42939">MKKRLGIIIPVAIVILAVGIYSAFLKPDTGRGELQLSGNIDITQVDLAFKVAGRLRQRLVEEGDTVTRNQVVAELDDTDLEIQLQKALADTGYAAAVLAELEAGSRPQEIQRARARVRQARANLDDLLSGSRSQEIAEAAADLERAKADERTAKSQLELAQADFTRYRSVFAEGGVSRQDFDTQRTRLEAARNAVAAATSRRQAAEQRLSLRREGSRQEQIGQARSALAQAEADYALVEAGPRKEVIDQARAKKAAATAGVAVARQQLDDTRLPAPFDGVVLSTSAEAGSYLYPGTAVLTIGDLRNVWLRAFVAEADLGRIRIGQPASVTVDAYPDRTWKGRVSFISSAAEFTPRSVQTFKERTTLVYRIKIQLDNPDGVLKPGMPADAMIEVAP</sequence>
<comment type="similarity">
    <text evidence="3">Belongs to the UPF0194 family.</text>
</comment>
<keyword evidence="6 7" id="KW-0175">Coiled coil</keyword>
<feature type="domain" description="YbhG-like alpha-helical hairpin" evidence="9">
    <location>
        <begin position="112"/>
        <end position="239"/>
    </location>
</feature>
<dbReference type="InterPro" id="IPR050465">
    <property type="entry name" value="UPF0194_transport"/>
</dbReference>
<dbReference type="Gene3D" id="2.40.50.100">
    <property type="match status" value="1"/>
</dbReference>
<keyword evidence="8" id="KW-1133">Transmembrane helix</keyword>
<evidence type="ECO:0000313" key="11">
    <source>
        <dbReference type="EMBL" id="BBO92744.1"/>
    </source>
</evidence>
<name>A0A5K8AM91_9BACT</name>
<dbReference type="RefSeq" id="WP_155313450.1">
    <property type="nucleotide sequence ID" value="NZ_AP021879.1"/>
</dbReference>
<dbReference type="SUPFAM" id="SSF111369">
    <property type="entry name" value="HlyD-like secretion proteins"/>
    <property type="match status" value="2"/>
</dbReference>
<protein>
    <submittedName>
        <fullName evidence="11">Secretion protein HlyD</fullName>
    </submittedName>
</protein>
<evidence type="ECO:0000313" key="12">
    <source>
        <dbReference type="Proteomes" id="UP000422108"/>
    </source>
</evidence>
<dbReference type="InterPro" id="IPR058792">
    <property type="entry name" value="Beta-barrel_RND_2"/>
</dbReference>
<dbReference type="InterPro" id="IPR059052">
    <property type="entry name" value="HH_YbhG-like"/>
</dbReference>
<keyword evidence="12" id="KW-1185">Reference proteome</keyword>
<feature type="domain" description="CusB-like beta-barrel" evidence="10">
    <location>
        <begin position="306"/>
        <end position="391"/>
    </location>
</feature>
<keyword evidence="5" id="KW-0574">Periplasm</keyword>
<evidence type="ECO:0000259" key="9">
    <source>
        <dbReference type="Pfam" id="PF25881"/>
    </source>
</evidence>
<keyword evidence="8" id="KW-0472">Membrane</keyword>
<evidence type="ECO:0000256" key="7">
    <source>
        <dbReference type="SAM" id="Coils"/>
    </source>
</evidence>
<evidence type="ECO:0000256" key="6">
    <source>
        <dbReference type="ARBA" id="ARBA00023054"/>
    </source>
</evidence>
<comment type="similarity">
    <text evidence="2">Belongs to the membrane fusion protein (MFP) (TC 8.A.1) family.</text>
</comment>
<dbReference type="Gene3D" id="1.10.287.470">
    <property type="entry name" value="Helix hairpin bin"/>
    <property type="match status" value="1"/>
</dbReference>
<evidence type="ECO:0000256" key="1">
    <source>
        <dbReference type="ARBA" id="ARBA00004418"/>
    </source>
</evidence>
<dbReference type="PANTHER" id="PTHR32347">
    <property type="entry name" value="EFFLUX SYSTEM COMPONENT YKNX-RELATED"/>
    <property type="match status" value="1"/>
</dbReference>
<dbReference type="PANTHER" id="PTHR32347:SF29">
    <property type="entry name" value="UPF0194 MEMBRANE PROTEIN YBHG"/>
    <property type="match status" value="1"/>
</dbReference>
<accession>A0A5K8AM91</accession>
<gene>
    <name evidence="11" type="ORF">DSCOOX_59240</name>
</gene>
<evidence type="ECO:0000256" key="4">
    <source>
        <dbReference type="ARBA" id="ARBA00022729"/>
    </source>
</evidence>
<proteinExistence type="inferred from homology"/>
<dbReference type="EMBL" id="AP021879">
    <property type="protein sequence ID" value="BBO92744.1"/>
    <property type="molecule type" value="Genomic_DNA"/>
</dbReference>
<reference evidence="11 12" key="1">
    <citation type="submission" date="2019-11" db="EMBL/GenBank/DDBJ databases">
        <title>Comparative genomics of hydrocarbon-degrading Desulfosarcina strains.</title>
        <authorList>
            <person name="Watanabe M."/>
            <person name="Kojima H."/>
            <person name="Fukui M."/>
        </authorList>
    </citation>
    <scope>NUCLEOTIDE SEQUENCE [LARGE SCALE GENOMIC DNA]</scope>
    <source>
        <strain evidence="12">oXyS1</strain>
    </source>
</reference>
<feature type="transmembrane region" description="Helical" evidence="8">
    <location>
        <begin position="7"/>
        <end position="25"/>
    </location>
</feature>
<dbReference type="AlphaFoldDB" id="A0A5K8AM91"/>
<evidence type="ECO:0000259" key="10">
    <source>
        <dbReference type="Pfam" id="PF25954"/>
    </source>
</evidence>
<evidence type="ECO:0000256" key="2">
    <source>
        <dbReference type="ARBA" id="ARBA00009477"/>
    </source>
</evidence>
<dbReference type="Pfam" id="PF25954">
    <property type="entry name" value="Beta-barrel_RND_2"/>
    <property type="match status" value="1"/>
</dbReference>
<dbReference type="FunFam" id="2.40.30.170:FF:000010">
    <property type="entry name" value="Efflux RND transporter periplasmic adaptor subunit"/>
    <property type="match status" value="1"/>
</dbReference>
<dbReference type="PRINTS" id="PR01490">
    <property type="entry name" value="RTXTOXIND"/>
</dbReference>
<dbReference type="GO" id="GO:0042597">
    <property type="term" value="C:periplasmic space"/>
    <property type="evidence" value="ECO:0007669"/>
    <property type="project" value="UniProtKB-SubCell"/>
</dbReference>
<dbReference type="Gene3D" id="2.40.30.170">
    <property type="match status" value="1"/>
</dbReference>
<evidence type="ECO:0000256" key="5">
    <source>
        <dbReference type="ARBA" id="ARBA00022764"/>
    </source>
</evidence>
<keyword evidence="4" id="KW-0732">Signal</keyword>
<dbReference type="Proteomes" id="UP000422108">
    <property type="component" value="Chromosome"/>
</dbReference>
<comment type="subcellular location">
    <subcellularLocation>
        <location evidence="1">Periplasm</location>
    </subcellularLocation>
</comment>